<dbReference type="InterPro" id="IPR036637">
    <property type="entry name" value="Phosphohistidine_dom_sf"/>
</dbReference>
<feature type="domain" description="PEP-utilising enzyme mobile" evidence="1">
    <location>
        <begin position="660"/>
        <end position="729"/>
    </location>
</feature>
<gene>
    <name evidence="2" type="ORF">J4E96_14180</name>
</gene>
<dbReference type="Gene3D" id="3.50.30.10">
    <property type="entry name" value="Phosphohistidine domain"/>
    <property type="match status" value="1"/>
</dbReference>
<dbReference type="PANTHER" id="PTHR43615">
    <property type="entry name" value="PHOSPHOENOLPYRUVATE SYNTHASE-RELATED"/>
    <property type="match status" value="1"/>
</dbReference>
<dbReference type="Gene3D" id="3.30.470.20">
    <property type="entry name" value="ATP-grasp fold, B domain"/>
    <property type="match status" value="1"/>
</dbReference>
<dbReference type="GO" id="GO:0016772">
    <property type="term" value="F:transferase activity, transferring phosphorus-containing groups"/>
    <property type="evidence" value="ECO:0007669"/>
    <property type="project" value="InterPro"/>
</dbReference>
<dbReference type="Pfam" id="PF00391">
    <property type="entry name" value="PEP-utilizers"/>
    <property type="match status" value="1"/>
</dbReference>
<evidence type="ECO:0000259" key="1">
    <source>
        <dbReference type="Pfam" id="PF00391"/>
    </source>
</evidence>
<dbReference type="KEGG" id="psic:J4E96_14180"/>
<evidence type="ECO:0000313" key="2">
    <source>
        <dbReference type="EMBL" id="QTE28510.1"/>
    </source>
</evidence>
<reference evidence="2" key="1">
    <citation type="submission" date="2021-03" db="EMBL/GenBank/DDBJ databases">
        <title>Pengzhenrongella sicca gen. nov., sp. nov., a new member of suborder Micrococcineae isolated from High-Arctic tundra soil.</title>
        <authorList>
            <person name="Peng F."/>
        </authorList>
    </citation>
    <scope>NUCLEOTIDE SEQUENCE</scope>
    <source>
        <strain evidence="2">LRZ-2</strain>
    </source>
</reference>
<keyword evidence="3" id="KW-1185">Reference proteome</keyword>
<dbReference type="RefSeq" id="WP_227422743.1">
    <property type="nucleotide sequence ID" value="NZ_CP071868.1"/>
</dbReference>
<dbReference type="PANTHER" id="PTHR43615:SF1">
    <property type="entry name" value="PPDK_N DOMAIN-CONTAINING PROTEIN"/>
    <property type="match status" value="1"/>
</dbReference>
<evidence type="ECO:0000313" key="3">
    <source>
        <dbReference type="Proteomes" id="UP000663937"/>
    </source>
</evidence>
<protein>
    <recommendedName>
        <fullName evidence="1">PEP-utilising enzyme mobile domain-containing protein</fullName>
    </recommendedName>
</protein>
<dbReference type="EMBL" id="CP071868">
    <property type="protein sequence ID" value="QTE28510.1"/>
    <property type="molecule type" value="Genomic_DNA"/>
</dbReference>
<dbReference type="InterPro" id="IPR008279">
    <property type="entry name" value="PEP-util_enz_mobile_dom"/>
</dbReference>
<organism evidence="2 3">
    <name type="scientific">Pengzhenrongella sicca</name>
    <dbReference type="NCBI Taxonomy" id="2819238"/>
    <lineage>
        <taxon>Bacteria</taxon>
        <taxon>Bacillati</taxon>
        <taxon>Actinomycetota</taxon>
        <taxon>Actinomycetes</taxon>
        <taxon>Micrococcales</taxon>
        <taxon>Pengzhenrongella</taxon>
    </lineage>
</organism>
<dbReference type="Proteomes" id="UP000663937">
    <property type="component" value="Chromosome"/>
</dbReference>
<dbReference type="SUPFAM" id="SSF56059">
    <property type="entry name" value="Glutathione synthetase ATP-binding domain-like"/>
    <property type="match status" value="1"/>
</dbReference>
<dbReference type="InterPro" id="IPR051549">
    <property type="entry name" value="PEP_Utilizing_Enz"/>
</dbReference>
<sequence>MAWLREAGERVPPYFVVGLAPGAVPPEEALAVFDRTFAATETVAVRSSAHDEDGPLSRAGHYLTRLDVARAELPAAVAAVLASVGDGAAVVQRMVPAELSAVLFTANPLGLRNESVVTVAAGVGTAVSDETPATTGYVNLTDGQAWTESPPGAPDLPGWLLDEVVATGRRLELLAGHPLDVELAVLGREVWVLQARPITTLGDGPSVTLDSSNIVESYPGLVSPLTASFVPLAYEGVFASLAQRITRDPRVVAAYAETVRTMVAAHSGRMYYRIDSWYRLMQLAPASRWYIRVWQDSLGVTDREYDEPPIALSRLARLRVGMRLLRELAAAPAGLVALRATVEAERESFPARLAACARPSELGAEFERLHTLLFSRWDVTLLNDVRAFVFPALVERWLTLRRDRDPAGRTRALVSTGALESLQPLLALRRFVADAPPELAAMDDDAARAYVAGAGELPARLRAYLADYGDRCFEELKLESVTLRQDPALLVTLLVAGTLGPIAEPAPTTHPRDPVLRLLVSRARAAIAGRESSRLDRTRVYGMARDLVVRSGELADQAGRLDDPREVFWLTLDEAFSDEGDRRGEIAARRRDQAAFALLPHYRRLVFTGEPFDRRPAGSVALAAAVDATPGRFTGTAVSGGTTTGSVRIVTDPAAVRPDAGDVLVTTMTDPGWVFLLAGARAVIAERGSPLSHTAIVARELGVPMVVGVHQATRLLRDGDVVEVDGTAGIVRLIDREPAR</sequence>
<dbReference type="AlphaFoldDB" id="A0A8A4Z9C1"/>
<dbReference type="Gene3D" id="3.30.1490.20">
    <property type="entry name" value="ATP-grasp fold, A domain"/>
    <property type="match status" value="1"/>
</dbReference>
<dbReference type="GO" id="GO:0005524">
    <property type="term" value="F:ATP binding"/>
    <property type="evidence" value="ECO:0007669"/>
    <property type="project" value="InterPro"/>
</dbReference>
<name>A0A8A4Z9C1_9MICO</name>
<dbReference type="SUPFAM" id="SSF52009">
    <property type="entry name" value="Phosphohistidine domain"/>
    <property type="match status" value="1"/>
</dbReference>
<accession>A0A8A4Z9C1</accession>
<proteinExistence type="predicted"/>
<dbReference type="InterPro" id="IPR013815">
    <property type="entry name" value="ATP_grasp_subdomain_1"/>
</dbReference>